<gene>
    <name evidence="2" type="ORF">BDV96DRAFT_607120</name>
</gene>
<organism evidence="2 3">
    <name type="scientific">Lophiotrema nucula</name>
    <dbReference type="NCBI Taxonomy" id="690887"/>
    <lineage>
        <taxon>Eukaryota</taxon>
        <taxon>Fungi</taxon>
        <taxon>Dikarya</taxon>
        <taxon>Ascomycota</taxon>
        <taxon>Pezizomycotina</taxon>
        <taxon>Dothideomycetes</taxon>
        <taxon>Pleosporomycetidae</taxon>
        <taxon>Pleosporales</taxon>
        <taxon>Lophiotremataceae</taxon>
        <taxon>Lophiotrema</taxon>
    </lineage>
</organism>
<accession>A0A6A5YKA0</accession>
<evidence type="ECO:0000256" key="1">
    <source>
        <dbReference type="SAM" id="MobiDB-lite"/>
    </source>
</evidence>
<name>A0A6A5YKA0_9PLEO</name>
<evidence type="ECO:0000313" key="3">
    <source>
        <dbReference type="Proteomes" id="UP000799770"/>
    </source>
</evidence>
<dbReference type="AlphaFoldDB" id="A0A6A5YKA0"/>
<dbReference type="EMBL" id="ML977360">
    <property type="protein sequence ID" value="KAF2106631.1"/>
    <property type="molecule type" value="Genomic_DNA"/>
</dbReference>
<proteinExistence type="predicted"/>
<feature type="region of interest" description="Disordered" evidence="1">
    <location>
        <begin position="1"/>
        <end position="21"/>
    </location>
</feature>
<evidence type="ECO:0000313" key="2">
    <source>
        <dbReference type="EMBL" id="KAF2106631.1"/>
    </source>
</evidence>
<keyword evidence="3" id="KW-1185">Reference proteome</keyword>
<sequence length="304" mass="34394">MDQSSAEDTSTKPLDQNPARSVRTKAAMSIASIMGEGPSQPLLNALSISRPPRPMSLGELRTWLKFDLVRFGKAVDDIARADCTLADMYSTHMMHDTLRSEEFYNWLRTAKSEAIALRFKEPDGSAGNITGRVSIKIHPLLRIPAQHENLHFHHKKLSKRDDLDSREISHVQENQDIRNELGTCPLFRTLTSQLSSVRRLGLASDIRLSIIDDDSIANFSEIFRALLGLFREPVTVFIVISCLSRIDEAERNAFLDLLEESKDGIPAAGGKVYVKVILVEAWSNRLQEFLKENGIRYIEVYWDK</sequence>
<dbReference type="Proteomes" id="UP000799770">
    <property type="component" value="Unassembled WGS sequence"/>
</dbReference>
<feature type="compositionally biased region" description="Polar residues" evidence="1">
    <location>
        <begin position="1"/>
        <end position="14"/>
    </location>
</feature>
<reference evidence="2" key="1">
    <citation type="journal article" date="2020" name="Stud. Mycol.">
        <title>101 Dothideomycetes genomes: a test case for predicting lifestyles and emergence of pathogens.</title>
        <authorList>
            <person name="Haridas S."/>
            <person name="Albert R."/>
            <person name="Binder M."/>
            <person name="Bloem J."/>
            <person name="Labutti K."/>
            <person name="Salamov A."/>
            <person name="Andreopoulos B."/>
            <person name="Baker S."/>
            <person name="Barry K."/>
            <person name="Bills G."/>
            <person name="Bluhm B."/>
            <person name="Cannon C."/>
            <person name="Castanera R."/>
            <person name="Culley D."/>
            <person name="Daum C."/>
            <person name="Ezra D."/>
            <person name="Gonzalez J."/>
            <person name="Henrissat B."/>
            <person name="Kuo A."/>
            <person name="Liang C."/>
            <person name="Lipzen A."/>
            <person name="Lutzoni F."/>
            <person name="Magnuson J."/>
            <person name="Mondo S."/>
            <person name="Nolan M."/>
            <person name="Ohm R."/>
            <person name="Pangilinan J."/>
            <person name="Park H.-J."/>
            <person name="Ramirez L."/>
            <person name="Alfaro M."/>
            <person name="Sun H."/>
            <person name="Tritt A."/>
            <person name="Yoshinaga Y."/>
            <person name="Zwiers L.-H."/>
            <person name="Turgeon B."/>
            <person name="Goodwin S."/>
            <person name="Spatafora J."/>
            <person name="Crous P."/>
            <person name="Grigoriev I."/>
        </authorList>
    </citation>
    <scope>NUCLEOTIDE SEQUENCE</scope>
    <source>
        <strain evidence="2">CBS 627.86</strain>
    </source>
</reference>
<protein>
    <submittedName>
        <fullName evidence="2">Uncharacterized protein</fullName>
    </submittedName>
</protein>